<evidence type="ECO:0000313" key="2">
    <source>
        <dbReference type="Proteomes" id="UP001464378"/>
    </source>
</evidence>
<dbReference type="SUPFAM" id="SSF102405">
    <property type="entry name" value="MCP/YpsA-like"/>
    <property type="match status" value="1"/>
</dbReference>
<name>A0ABV1EBJ7_9FIRM</name>
<accession>A0ABV1EBJ7</accession>
<proteinExistence type="predicted"/>
<sequence>MDLFTVSFFGHRIVPEFREAEERVESLIHTLLLEKEYVEFLVGRNGDFDQIVSSAVKRQQRCVRDDNSALIWVLPYPTAELRDNLESFEAYYDEIELCSAAAGSHPKGAIQIRNRQMVDRSDLVVFYVDHSSGGAYQTLRYAQRKDKEILNLAYFRDLKRAST</sequence>
<dbReference type="RefSeq" id="WP_349231897.1">
    <property type="nucleotide sequence ID" value="NZ_JBBMFK010000015.1"/>
</dbReference>
<gene>
    <name evidence="1" type="ORF">WMO64_10115</name>
</gene>
<comment type="caution">
    <text evidence="1">The sequence shown here is derived from an EMBL/GenBank/DDBJ whole genome shotgun (WGS) entry which is preliminary data.</text>
</comment>
<dbReference type="Proteomes" id="UP001464378">
    <property type="component" value="Unassembled WGS sequence"/>
</dbReference>
<dbReference type="Gene3D" id="3.40.50.450">
    <property type="match status" value="1"/>
</dbReference>
<dbReference type="EMBL" id="JBBMFK010000015">
    <property type="protein sequence ID" value="MEQ2443816.1"/>
    <property type="molecule type" value="Genomic_DNA"/>
</dbReference>
<keyword evidence="2" id="KW-1185">Reference proteome</keyword>
<evidence type="ECO:0000313" key="1">
    <source>
        <dbReference type="EMBL" id="MEQ2443816.1"/>
    </source>
</evidence>
<organism evidence="1 2">
    <name type="scientific">Pseudoflavonifractor intestinihominis</name>
    <dbReference type="NCBI Taxonomy" id="3133171"/>
    <lineage>
        <taxon>Bacteria</taxon>
        <taxon>Bacillati</taxon>
        <taxon>Bacillota</taxon>
        <taxon>Clostridia</taxon>
        <taxon>Eubacteriales</taxon>
        <taxon>Oscillospiraceae</taxon>
        <taxon>Pseudoflavonifractor</taxon>
    </lineage>
</organism>
<reference evidence="1 2" key="1">
    <citation type="submission" date="2024-03" db="EMBL/GenBank/DDBJ databases">
        <title>Human intestinal bacterial collection.</title>
        <authorList>
            <person name="Pauvert C."/>
            <person name="Hitch T.C.A."/>
            <person name="Clavel T."/>
        </authorList>
    </citation>
    <scope>NUCLEOTIDE SEQUENCE [LARGE SCALE GENOMIC DNA]</scope>
    <source>
        <strain evidence="1 2">CLA-AP-H29</strain>
    </source>
</reference>
<protein>
    <submittedName>
        <fullName evidence="1">Uncharacterized protein</fullName>
    </submittedName>
</protein>